<feature type="transmembrane region" description="Helical" evidence="2">
    <location>
        <begin position="54"/>
        <end position="75"/>
    </location>
</feature>
<keyword evidence="4" id="KW-1185">Reference proteome</keyword>
<feature type="transmembrane region" description="Helical" evidence="2">
    <location>
        <begin position="325"/>
        <end position="343"/>
    </location>
</feature>
<keyword evidence="2" id="KW-0812">Transmembrane</keyword>
<keyword evidence="2" id="KW-0472">Membrane</keyword>
<dbReference type="RefSeq" id="WP_379286146.1">
    <property type="nucleotide sequence ID" value="NZ_JBHTIU010000010.1"/>
</dbReference>
<protein>
    <submittedName>
        <fullName evidence="3">Uncharacterized protein</fullName>
    </submittedName>
</protein>
<dbReference type="Proteomes" id="UP001597120">
    <property type="component" value="Unassembled WGS sequence"/>
</dbReference>
<feature type="transmembrane region" description="Helical" evidence="2">
    <location>
        <begin position="355"/>
        <end position="374"/>
    </location>
</feature>
<feature type="transmembrane region" description="Helical" evidence="2">
    <location>
        <begin position="381"/>
        <end position="400"/>
    </location>
</feature>
<accession>A0ABW3D8K1</accession>
<name>A0ABW3D8K1_9BACL</name>
<organism evidence="3 4">
    <name type="scientific">Paenibacillus residui</name>
    <dbReference type="NCBI Taxonomy" id="629724"/>
    <lineage>
        <taxon>Bacteria</taxon>
        <taxon>Bacillati</taxon>
        <taxon>Bacillota</taxon>
        <taxon>Bacilli</taxon>
        <taxon>Bacillales</taxon>
        <taxon>Paenibacillaceae</taxon>
        <taxon>Paenibacillus</taxon>
    </lineage>
</organism>
<feature type="transmembrane region" description="Helical" evidence="2">
    <location>
        <begin position="21"/>
        <end position="48"/>
    </location>
</feature>
<dbReference type="EMBL" id="JBHTIU010000010">
    <property type="protein sequence ID" value="MFD0868250.1"/>
    <property type="molecule type" value="Genomic_DNA"/>
</dbReference>
<proteinExistence type="predicted"/>
<evidence type="ECO:0000313" key="3">
    <source>
        <dbReference type="EMBL" id="MFD0868250.1"/>
    </source>
</evidence>
<sequence length="448" mass="50997">METWNTDKPVLYERQEVKMQPFYWILTFEALFFLLALGLGLVALPFYLVQFSTVWAVICFIAGLPLGGYLIWAAVRAGRQRIWENDHLDRYRLFEDGFEFEQYDKKLKSKKSAFVPFSKVEEAVGSKFIAKYHYAYRKSGFFEKQPYAHIFPVLFFIYREAGERKLARIYFKDDHSINQWLKETGKNGIPIRICIHPLDILPDEQLLEVYGKEREEWPLSDFGDEDAANKSADGAVDPSGGIGQQGSMVETDEGAGGRGDARHMEGPGRYTGAQGTHHQARGWTGVGRPADFHLRFEQLATAASREQANRQREVKLKEAKTKAAIPFWLPYILLALGLALLYGAADRGIISTGNWWIGLAVYLPAYAGSVYLLRKATIWKALLLILLSFVILFVTMMFVTETGAKETEVFFESLLTAYFVSVLLSIVLYPVLLILRKKRPLKHHDNPS</sequence>
<feature type="region of interest" description="Disordered" evidence="1">
    <location>
        <begin position="220"/>
        <end position="260"/>
    </location>
</feature>
<comment type="caution">
    <text evidence="3">The sequence shown here is derived from an EMBL/GenBank/DDBJ whole genome shotgun (WGS) entry which is preliminary data.</text>
</comment>
<evidence type="ECO:0000256" key="2">
    <source>
        <dbReference type="SAM" id="Phobius"/>
    </source>
</evidence>
<gene>
    <name evidence="3" type="ORF">ACFQ03_03750</name>
</gene>
<evidence type="ECO:0000256" key="1">
    <source>
        <dbReference type="SAM" id="MobiDB-lite"/>
    </source>
</evidence>
<evidence type="ECO:0000313" key="4">
    <source>
        <dbReference type="Proteomes" id="UP001597120"/>
    </source>
</evidence>
<keyword evidence="2" id="KW-1133">Transmembrane helix</keyword>
<reference evidence="4" key="1">
    <citation type="journal article" date="2019" name="Int. J. Syst. Evol. Microbiol.">
        <title>The Global Catalogue of Microorganisms (GCM) 10K type strain sequencing project: providing services to taxonomists for standard genome sequencing and annotation.</title>
        <authorList>
            <consortium name="The Broad Institute Genomics Platform"/>
            <consortium name="The Broad Institute Genome Sequencing Center for Infectious Disease"/>
            <person name="Wu L."/>
            <person name="Ma J."/>
        </authorList>
    </citation>
    <scope>NUCLEOTIDE SEQUENCE [LARGE SCALE GENOMIC DNA]</scope>
    <source>
        <strain evidence="4">CCUG 57263</strain>
    </source>
</reference>
<feature type="transmembrane region" description="Helical" evidence="2">
    <location>
        <begin position="415"/>
        <end position="435"/>
    </location>
</feature>